<evidence type="ECO:0000313" key="2">
    <source>
        <dbReference type="EMBL" id="PNX57310.1"/>
    </source>
</evidence>
<dbReference type="Proteomes" id="UP000236291">
    <property type="component" value="Unassembled WGS sequence"/>
</dbReference>
<gene>
    <name evidence="2" type="ORF">L195_g058631</name>
</gene>
<evidence type="ECO:0000256" key="1">
    <source>
        <dbReference type="SAM" id="MobiDB-lite"/>
    </source>
</evidence>
<feature type="non-terminal residue" evidence="2">
    <location>
        <position position="151"/>
    </location>
</feature>
<protein>
    <submittedName>
        <fullName evidence="2">Retrovirus-related Pol polyprotein from transposon TNT 1-94</fullName>
    </submittedName>
</protein>
<name>A0A2K3JTF2_TRIPR</name>
<dbReference type="PANTHER" id="PTHR35317:SF27">
    <property type="entry name" value="RETROVIRUS-RELATED POL POLYPROTEIN FROM TRANSPOSON TNT 1-94"/>
    <property type="match status" value="1"/>
</dbReference>
<comment type="caution">
    <text evidence="2">The sequence shown here is derived from an EMBL/GenBank/DDBJ whole genome shotgun (WGS) entry which is preliminary data.</text>
</comment>
<proteinExistence type="predicted"/>
<dbReference type="EMBL" id="ASHM01123040">
    <property type="protein sequence ID" value="PNX57310.1"/>
    <property type="molecule type" value="Genomic_DNA"/>
</dbReference>
<organism evidence="2 3">
    <name type="scientific">Trifolium pratense</name>
    <name type="common">Red clover</name>
    <dbReference type="NCBI Taxonomy" id="57577"/>
    <lineage>
        <taxon>Eukaryota</taxon>
        <taxon>Viridiplantae</taxon>
        <taxon>Streptophyta</taxon>
        <taxon>Embryophyta</taxon>
        <taxon>Tracheophyta</taxon>
        <taxon>Spermatophyta</taxon>
        <taxon>Magnoliopsida</taxon>
        <taxon>eudicotyledons</taxon>
        <taxon>Gunneridae</taxon>
        <taxon>Pentapetalae</taxon>
        <taxon>rosids</taxon>
        <taxon>fabids</taxon>
        <taxon>Fabales</taxon>
        <taxon>Fabaceae</taxon>
        <taxon>Papilionoideae</taxon>
        <taxon>50 kb inversion clade</taxon>
        <taxon>NPAAA clade</taxon>
        <taxon>Hologalegina</taxon>
        <taxon>IRL clade</taxon>
        <taxon>Trifolieae</taxon>
        <taxon>Trifolium</taxon>
    </lineage>
</organism>
<feature type="compositionally biased region" description="Low complexity" evidence="1">
    <location>
        <begin position="119"/>
        <end position="130"/>
    </location>
</feature>
<dbReference type="AlphaFoldDB" id="A0A2K3JTF2"/>
<reference evidence="2 3" key="2">
    <citation type="journal article" date="2017" name="Front. Plant Sci.">
        <title>Gene Classification and Mining of Molecular Markers Useful in Red Clover (Trifolium pratense) Breeding.</title>
        <authorList>
            <person name="Istvanek J."/>
            <person name="Dluhosova J."/>
            <person name="Dluhos P."/>
            <person name="Patkova L."/>
            <person name="Nedelnik J."/>
            <person name="Repkova J."/>
        </authorList>
    </citation>
    <scope>NUCLEOTIDE SEQUENCE [LARGE SCALE GENOMIC DNA]</scope>
    <source>
        <strain evidence="3">cv. Tatra</strain>
        <tissue evidence="2">Young leaves</tissue>
    </source>
</reference>
<feature type="compositionally biased region" description="Basic residues" evidence="1">
    <location>
        <begin position="131"/>
        <end position="143"/>
    </location>
</feature>
<evidence type="ECO:0000313" key="3">
    <source>
        <dbReference type="Proteomes" id="UP000236291"/>
    </source>
</evidence>
<accession>A0A2K3JTF2</accession>
<dbReference type="Pfam" id="PF14223">
    <property type="entry name" value="Retrotran_gag_2"/>
    <property type="match status" value="1"/>
</dbReference>
<feature type="region of interest" description="Disordered" evidence="1">
    <location>
        <begin position="118"/>
        <end position="151"/>
    </location>
</feature>
<sequence length="151" mass="17282">MRTKYQGSTKVKRAQLQSLRRDFEVLCMKDDESVDEFFTRTLAIANKMTAHGERMYESTIVEKILRSMTSRFDYVTCAIEESHDVTTMSVDELQSSLLVHEGKMKIHKIIEEEQALKISNHGRGNNNNQRGRGRGPSRGRGRGRTNSNTSK</sequence>
<dbReference type="PANTHER" id="PTHR35317">
    <property type="entry name" value="OS04G0629600 PROTEIN"/>
    <property type="match status" value="1"/>
</dbReference>
<reference evidence="2 3" key="1">
    <citation type="journal article" date="2014" name="Am. J. Bot.">
        <title>Genome assembly and annotation for red clover (Trifolium pratense; Fabaceae).</title>
        <authorList>
            <person name="Istvanek J."/>
            <person name="Jaros M."/>
            <person name="Krenek A."/>
            <person name="Repkova J."/>
        </authorList>
    </citation>
    <scope>NUCLEOTIDE SEQUENCE [LARGE SCALE GENOMIC DNA]</scope>
    <source>
        <strain evidence="3">cv. Tatra</strain>
        <tissue evidence="2">Young leaves</tissue>
    </source>
</reference>